<keyword evidence="2" id="KW-1185">Reference proteome</keyword>
<dbReference type="RefSeq" id="YP_009010111.1">
    <property type="nucleotide sequence ID" value="NC_023610.1"/>
</dbReference>
<dbReference type="KEGG" id="vg:18500957"/>
<reference evidence="1 2" key="1">
    <citation type="journal article" date="2014" name="FEMS Microbiol. Lett.">
        <title>The genome of the Erwinia amylovora phage PhiEaH1 reveals greater diversity and broadens the applicability of phages for the treatment of fire blight.</title>
        <authorList>
            <person name="Meczker K."/>
            <person name="Domotor D."/>
            <person name="Vass J."/>
            <person name="Rakhely G."/>
            <person name="Schneider G."/>
            <person name="Kovacs T."/>
        </authorList>
    </citation>
    <scope>NUCLEOTIDE SEQUENCE [LARGE SCALE GENOMIC DNA]</scope>
</reference>
<accession>W8CZW7</accession>
<evidence type="ECO:0000313" key="1">
    <source>
        <dbReference type="EMBL" id="AGX01780.1"/>
    </source>
</evidence>
<protein>
    <submittedName>
        <fullName evidence="1">Uncharacterized protein</fullName>
    </submittedName>
</protein>
<organism evidence="1 2">
    <name type="scientific">Erwinia phage PhiEaH1</name>
    <dbReference type="NCBI Taxonomy" id="1401669"/>
    <lineage>
        <taxon>Viruses</taxon>
        <taxon>Duplodnaviria</taxon>
        <taxon>Heunggongvirae</taxon>
        <taxon>Uroviricota</taxon>
        <taxon>Caudoviricetes</taxon>
        <taxon>Chimalliviridae</taxon>
        <taxon>Iapetusvirus</taxon>
        <taxon>Iapetusvirus EaH1</taxon>
    </lineage>
</organism>
<sequence>MCMKKTNERFPVDDQGVEAHLIVTTAGIVFPFWSVTQGWGDVIAGGEYLLLAIDNKDVPEANRVPGKFPTMVLYTNRPLDLTHWALIAAQCRHDDHTPTVIRVLWNTGEELQYEHVLKPDGKRTLTYKGNISSGVATQ</sequence>
<dbReference type="EMBL" id="KF623294">
    <property type="protein sequence ID" value="AGX01780.1"/>
    <property type="molecule type" value="Genomic_DNA"/>
</dbReference>
<dbReference type="GeneID" id="18500957"/>
<dbReference type="Proteomes" id="UP000204235">
    <property type="component" value="Segment"/>
</dbReference>
<evidence type="ECO:0000313" key="2">
    <source>
        <dbReference type="Proteomes" id="UP000204235"/>
    </source>
</evidence>
<name>W8CZW7_9CAUD</name>
<proteinExistence type="predicted"/>